<dbReference type="EMBL" id="SAWZ01000003">
    <property type="protein sequence ID" value="RXR06355.1"/>
    <property type="molecule type" value="Genomic_DNA"/>
</dbReference>
<dbReference type="InterPro" id="IPR029058">
    <property type="entry name" value="AB_hydrolase_fold"/>
</dbReference>
<evidence type="ECO:0000313" key="3">
    <source>
        <dbReference type="EMBL" id="RXR06355.1"/>
    </source>
</evidence>
<reference evidence="3 4" key="1">
    <citation type="submission" date="2019-01" db="EMBL/GenBank/DDBJ databases">
        <title>Pseudoxanthomonas composti sp. nov., isolated from compost.</title>
        <authorList>
            <person name="Yang G."/>
        </authorList>
    </citation>
    <scope>NUCLEOTIDE SEQUENCE [LARGE SCALE GENOMIC DNA]</scope>
    <source>
        <strain evidence="3 4">GSS15</strain>
    </source>
</reference>
<dbReference type="PANTHER" id="PTHR43194">
    <property type="entry name" value="HYDROLASE ALPHA/BETA FOLD FAMILY"/>
    <property type="match status" value="1"/>
</dbReference>
<keyword evidence="4" id="KW-1185">Reference proteome</keyword>
<accession>A0A4Q1JW19</accession>
<dbReference type="Pfam" id="PF12146">
    <property type="entry name" value="Hydrolase_4"/>
    <property type="match status" value="1"/>
</dbReference>
<evidence type="ECO:0000256" key="1">
    <source>
        <dbReference type="SAM" id="SignalP"/>
    </source>
</evidence>
<feature type="domain" description="Serine aminopeptidase S33" evidence="2">
    <location>
        <begin position="55"/>
        <end position="290"/>
    </location>
</feature>
<dbReference type="InterPro" id="IPR022742">
    <property type="entry name" value="Hydrolase_4"/>
</dbReference>
<feature type="signal peptide" evidence="1">
    <location>
        <begin position="1"/>
        <end position="22"/>
    </location>
</feature>
<dbReference type="Proteomes" id="UP000289784">
    <property type="component" value="Unassembled WGS sequence"/>
</dbReference>
<name>A0A4Q1JW19_9GAMM</name>
<dbReference type="AlphaFoldDB" id="A0A4Q1JW19"/>
<keyword evidence="3" id="KW-0378">Hydrolase</keyword>
<dbReference type="InterPro" id="IPR050228">
    <property type="entry name" value="Carboxylesterase_BioH"/>
</dbReference>
<evidence type="ECO:0000313" key="4">
    <source>
        <dbReference type="Proteomes" id="UP000289784"/>
    </source>
</evidence>
<keyword evidence="1" id="KW-0732">Signal</keyword>
<gene>
    <name evidence="3" type="ORF">EPA99_06785</name>
</gene>
<protein>
    <submittedName>
        <fullName evidence="3">Alpha/beta fold hydrolase</fullName>
    </submittedName>
</protein>
<evidence type="ECO:0000259" key="2">
    <source>
        <dbReference type="Pfam" id="PF12146"/>
    </source>
</evidence>
<sequence length="310" mass="33647">MKAIRLFALSLLLALTASPVLARKPAPALPPATHATVVTDDGLPLALWSRSAAQPTRTVLLVHGRTWSARPNFDLQTPEGDRSVLKDFAERGYAAYAVDLRGYGDSPRDASGWITPDRASADVAQVLQWIQRQHPGLPAPALVGYSQGAAVALLTAQRAPQAMSALVLYGFAADVDAPPKDQPTPAQPPRAKTTAQAAGEDFVVESAFTPQLRDAYVAQALASDPIRNDWRSASQFVFTPETVQAPTLLIRGAQDGYNTQDKYARLFLRLGSEDKRWVTLPKSDHVAHVENTHDAWMAAITEFIARPQVR</sequence>
<dbReference type="SUPFAM" id="SSF53474">
    <property type="entry name" value="alpha/beta-Hydrolases"/>
    <property type="match status" value="1"/>
</dbReference>
<comment type="caution">
    <text evidence="3">The sequence shown here is derived from an EMBL/GenBank/DDBJ whole genome shotgun (WGS) entry which is preliminary data.</text>
</comment>
<dbReference type="PANTHER" id="PTHR43194:SF2">
    <property type="entry name" value="PEROXISOMAL MEMBRANE PROTEIN LPX1"/>
    <property type="match status" value="1"/>
</dbReference>
<dbReference type="Gene3D" id="3.40.50.1820">
    <property type="entry name" value="alpha/beta hydrolase"/>
    <property type="match status" value="1"/>
</dbReference>
<proteinExistence type="predicted"/>
<dbReference type="RefSeq" id="WP_129470462.1">
    <property type="nucleotide sequence ID" value="NZ_SAWZ01000003.1"/>
</dbReference>
<dbReference type="OrthoDB" id="9806902at2"/>
<dbReference type="PRINTS" id="PR00111">
    <property type="entry name" value="ABHYDROLASE"/>
</dbReference>
<dbReference type="InterPro" id="IPR000073">
    <property type="entry name" value="AB_hydrolase_1"/>
</dbReference>
<organism evidence="3 4">
    <name type="scientific">Pseudoxanthomonas composti</name>
    <dbReference type="NCBI Taxonomy" id="2137479"/>
    <lineage>
        <taxon>Bacteria</taxon>
        <taxon>Pseudomonadati</taxon>
        <taxon>Pseudomonadota</taxon>
        <taxon>Gammaproteobacteria</taxon>
        <taxon>Lysobacterales</taxon>
        <taxon>Lysobacteraceae</taxon>
        <taxon>Pseudoxanthomonas</taxon>
    </lineage>
</organism>
<feature type="chain" id="PRO_5020963980" evidence="1">
    <location>
        <begin position="23"/>
        <end position="310"/>
    </location>
</feature>
<dbReference type="GO" id="GO:0016787">
    <property type="term" value="F:hydrolase activity"/>
    <property type="evidence" value="ECO:0007669"/>
    <property type="project" value="UniProtKB-KW"/>
</dbReference>